<dbReference type="GO" id="GO:0005634">
    <property type="term" value="C:nucleus"/>
    <property type="evidence" value="ECO:0007669"/>
    <property type="project" value="TreeGrafter"/>
</dbReference>
<feature type="compositionally biased region" description="Polar residues" evidence="1">
    <location>
        <begin position="126"/>
        <end position="136"/>
    </location>
</feature>
<dbReference type="STRING" id="200361.A0A453SF03"/>
<feature type="domain" description="VQ" evidence="2">
    <location>
        <begin position="145"/>
        <end position="167"/>
    </location>
</feature>
<protein>
    <recommendedName>
        <fullName evidence="2">VQ domain-containing protein</fullName>
    </recommendedName>
</protein>
<sequence length="301" mass="31784">TTQDGTRGTCHAAPLLSHSILAFKTPGGEDAVHGYISHSAPTDDRRSVRLTSCCPPQIIRVCLPACRKVAPIHYPPPVRSCPSVVVAGPCALVCSTPMATTTSYDNADVRHRALGVHGASRKISKPTPSSQAQQQNRKPVIIYMVSPKVIHVEAHEFMSLVQRLTGPEVAGEDGRERASTSSSSPRIAGDRAGRAAQPVRVKARALNRPGPAVSVSVTATRQQQQQNVPPSWAGPSPSPTTGFLFHDLSPLRGGALKGEAPMVSPWLHQTSDHFLSPGGASALGSPSGFLDIFGPLSSQQQ</sequence>
<reference evidence="3" key="3">
    <citation type="journal article" date="2017" name="Nature">
        <title>Genome sequence of the progenitor of the wheat D genome Aegilops tauschii.</title>
        <authorList>
            <person name="Luo M.C."/>
            <person name="Gu Y.Q."/>
            <person name="Puiu D."/>
            <person name="Wang H."/>
            <person name="Twardziok S.O."/>
            <person name="Deal K.R."/>
            <person name="Huo N."/>
            <person name="Zhu T."/>
            <person name="Wang L."/>
            <person name="Wang Y."/>
            <person name="McGuire P.E."/>
            <person name="Liu S."/>
            <person name="Long H."/>
            <person name="Ramasamy R.K."/>
            <person name="Rodriguez J.C."/>
            <person name="Van S.L."/>
            <person name="Yuan L."/>
            <person name="Wang Z."/>
            <person name="Xia Z."/>
            <person name="Xiao L."/>
            <person name="Anderson O.D."/>
            <person name="Ouyang S."/>
            <person name="Liang Y."/>
            <person name="Zimin A.V."/>
            <person name="Pertea G."/>
            <person name="Qi P."/>
            <person name="Bennetzen J.L."/>
            <person name="Dai X."/>
            <person name="Dawson M.W."/>
            <person name="Muller H.G."/>
            <person name="Kugler K."/>
            <person name="Rivarola-Duarte L."/>
            <person name="Spannagl M."/>
            <person name="Mayer K.F.X."/>
            <person name="Lu F.H."/>
            <person name="Bevan M.W."/>
            <person name="Leroy P."/>
            <person name="Li P."/>
            <person name="You F.M."/>
            <person name="Sun Q."/>
            <person name="Liu Z."/>
            <person name="Lyons E."/>
            <person name="Wicker T."/>
            <person name="Salzberg S.L."/>
            <person name="Devos K.M."/>
            <person name="Dvorak J."/>
        </authorList>
    </citation>
    <scope>NUCLEOTIDE SEQUENCE [LARGE SCALE GENOMIC DNA]</scope>
    <source>
        <strain evidence="3">cv. AL8/78</strain>
    </source>
</reference>
<dbReference type="InterPro" id="IPR039607">
    <property type="entry name" value="VQ_8/17/18/20/21/25"/>
</dbReference>
<dbReference type="AlphaFoldDB" id="A0A453SF03"/>
<feature type="region of interest" description="Disordered" evidence="1">
    <location>
        <begin position="168"/>
        <end position="199"/>
    </location>
</feature>
<evidence type="ECO:0000256" key="1">
    <source>
        <dbReference type="SAM" id="MobiDB-lite"/>
    </source>
</evidence>
<reference evidence="3" key="4">
    <citation type="submission" date="2019-03" db="UniProtKB">
        <authorList>
            <consortium name="EnsemblPlants"/>
        </authorList>
    </citation>
    <scope>IDENTIFICATION</scope>
</reference>
<dbReference type="InterPro" id="IPR008889">
    <property type="entry name" value="VQ"/>
</dbReference>
<evidence type="ECO:0000259" key="2">
    <source>
        <dbReference type="Pfam" id="PF05678"/>
    </source>
</evidence>
<keyword evidence="4" id="KW-1185">Reference proteome</keyword>
<feature type="region of interest" description="Disordered" evidence="1">
    <location>
        <begin position="117"/>
        <end position="136"/>
    </location>
</feature>
<feature type="compositionally biased region" description="Polar residues" evidence="1">
    <location>
        <begin position="217"/>
        <end position="229"/>
    </location>
</feature>
<dbReference type="Pfam" id="PF05678">
    <property type="entry name" value="VQ"/>
    <property type="match status" value="1"/>
</dbReference>
<dbReference type="PANTHER" id="PTHR33143">
    <property type="entry name" value="F16F4.1 PROTEIN-RELATED"/>
    <property type="match status" value="1"/>
</dbReference>
<name>A0A453SF03_AEGTS</name>
<proteinExistence type="predicted"/>
<reference evidence="3" key="5">
    <citation type="journal article" date="2021" name="G3 (Bethesda)">
        <title>Aegilops tauschii genome assembly Aet v5.0 features greater sequence contiguity and improved annotation.</title>
        <authorList>
            <person name="Wang L."/>
            <person name="Zhu T."/>
            <person name="Rodriguez J.C."/>
            <person name="Deal K.R."/>
            <person name="Dubcovsky J."/>
            <person name="McGuire P.E."/>
            <person name="Lux T."/>
            <person name="Spannagl M."/>
            <person name="Mayer K.F.X."/>
            <person name="Baldrich P."/>
            <person name="Meyers B.C."/>
            <person name="Huo N."/>
            <person name="Gu Y.Q."/>
            <person name="Zhou H."/>
            <person name="Devos K.M."/>
            <person name="Bennetzen J.L."/>
            <person name="Unver T."/>
            <person name="Budak H."/>
            <person name="Gulick P.J."/>
            <person name="Galiba G."/>
            <person name="Kalapos B."/>
            <person name="Nelson D.R."/>
            <person name="Li P."/>
            <person name="You F.M."/>
            <person name="Luo M.C."/>
            <person name="Dvorak J."/>
        </authorList>
    </citation>
    <scope>NUCLEOTIDE SEQUENCE [LARGE SCALE GENOMIC DNA]</scope>
    <source>
        <strain evidence="3">cv. AL8/78</strain>
    </source>
</reference>
<organism evidence="3 4">
    <name type="scientific">Aegilops tauschii subsp. strangulata</name>
    <name type="common">Goatgrass</name>
    <dbReference type="NCBI Taxonomy" id="200361"/>
    <lineage>
        <taxon>Eukaryota</taxon>
        <taxon>Viridiplantae</taxon>
        <taxon>Streptophyta</taxon>
        <taxon>Embryophyta</taxon>
        <taxon>Tracheophyta</taxon>
        <taxon>Spermatophyta</taxon>
        <taxon>Magnoliopsida</taxon>
        <taxon>Liliopsida</taxon>
        <taxon>Poales</taxon>
        <taxon>Poaceae</taxon>
        <taxon>BOP clade</taxon>
        <taxon>Pooideae</taxon>
        <taxon>Triticodae</taxon>
        <taxon>Triticeae</taxon>
        <taxon>Triticinae</taxon>
        <taxon>Aegilops</taxon>
    </lineage>
</organism>
<dbReference type="EnsemblPlants" id="AET7Gv20922300.1">
    <property type="protein sequence ID" value="AET7Gv20922300.1"/>
    <property type="gene ID" value="AET7Gv20922300"/>
</dbReference>
<dbReference type="Proteomes" id="UP000015105">
    <property type="component" value="Chromosome 7D"/>
</dbReference>
<reference evidence="4" key="2">
    <citation type="journal article" date="2017" name="Nat. Plants">
        <title>The Aegilops tauschii genome reveals multiple impacts of transposons.</title>
        <authorList>
            <person name="Zhao G."/>
            <person name="Zou C."/>
            <person name="Li K."/>
            <person name="Wang K."/>
            <person name="Li T."/>
            <person name="Gao L."/>
            <person name="Zhang X."/>
            <person name="Wang H."/>
            <person name="Yang Z."/>
            <person name="Liu X."/>
            <person name="Jiang W."/>
            <person name="Mao L."/>
            <person name="Kong X."/>
            <person name="Jiao Y."/>
            <person name="Jia J."/>
        </authorList>
    </citation>
    <scope>NUCLEOTIDE SEQUENCE [LARGE SCALE GENOMIC DNA]</scope>
    <source>
        <strain evidence="4">cv. AL8/78</strain>
    </source>
</reference>
<evidence type="ECO:0000313" key="3">
    <source>
        <dbReference type="EnsemblPlants" id="AET7Gv20922300.1"/>
    </source>
</evidence>
<dbReference type="Gramene" id="AET7Gv20922300.1">
    <property type="protein sequence ID" value="AET7Gv20922300.1"/>
    <property type="gene ID" value="AET7Gv20922300"/>
</dbReference>
<feature type="region of interest" description="Disordered" evidence="1">
    <location>
        <begin position="217"/>
        <end position="236"/>
    </location>
</feature>
<dbReference type="PANTHER" id="PTHR33143:SF69">
    <property type="entry name" value="OS06G0603300 PROTEIN"/>
    <property type="match status" value="1"/>
</dbReference>
<evidence type="ECO:0000313" key="4">
    <source>
        <dbReference type="Proteomes" id="UP000015105"/>
    </source>
</evidence>
<reference evidence="4" key="1">
    <citation type="journal article" date="2014" name="Science">
        <title>Ancient hybridizations among the ancestral genomes of bread wheat.</title>
        <authorList>
            <consortium name="International Wheat Genome Sequencing Consortium,"/>
            <person name="Marcussen T."/>
            <person name="Sandve S.R."/>
            <person name="Heier L."/>
            <person name="Spannagl M."/>
            <person name="Pfeifer M."/>
            <person name="Jakobsen K.S."/>
            <person name="Wulff B.B."/>
            <person name="Steuernagel B."/>
            <person name="Mayer K.F."/>
            <person name="Olsen O.A."/>
        </authorList>
    </citation>
    <scope>NUCLEOTIDE SEQUENCE [LARGE SCALE GENOMIC DNA]</scope>
    <source>
        <strain evidence="4">cv. AL8/78</strain>
    </source>
</reference>
<accession>A0A453SF03</accession>